<evidence type="ECO:0000313" key="4">
    <source>
        <dbReference type="Proteomes" id="UP000001460"/>
    </source>
</evidence>
<dbReference type="RefSeq" id="XP_002142726.1">
    <property type="nucleotide sequence ID" value="XM_002142690.1"/>
</dbReference>
<feature type="transmembrane region" description="Helical" evidence="2">
    <location>
        <begin position="422"/>
        <end position="439"/>
    </location>
</feature>
<dbReference type="AlphaFoldDB" id="B6AJI6"/>
<name>B6AJI6_CRYMR</name>
<feature type="coiled-coil region" evidence="1">
    <location>
        <begin position="98"/>
        <end position="128"/>
    </location>
</feature>
<keyword evidence="1" id="KW-0175">Coiled coil</keyword>
<dbReference type="GeneID" id="6997840"/>
<proteinExistence type="predicted"/>
<evidence type="ECO:0000313" key="3">
    <source>
        <dbReference type="EMBL" id="EEA08377.1"/>
    </source>
</evidence>
<dbReference type="eggNOG" id="ENOG502SMMS">
    <property type="taxonomic scope" value="Eukaryota"/>
</dbReference>
<organism evidence="3 4">
    <name type="scientific">Cryptosporidium muris (strain RN66)</name>
    <dbReference type="NCBI Taxonomy" id="441375"/>
    <lineage>
        <taxon>Eukaryota</taxon>
        <taxon>Sar</taxon>
        <taxon>Alveolata</taxon>
        <taxon>Apicomplexa</taxon>
        <taxon>Conoidasida</taxon>
        <taxon>Coccidia</taxon>
        <taxon>Eucoccidiorida</taxon>
        <taxon>Eimeriorina</taxon>
        <taxon>Cryptosporidiidae</taxon>
        <taxon>Cryptosporidium</taxon>
    </lineage>
</organism>
<feature type="transmembrane region" description="Helical" evidence="2">
    <location>
        <begin position="331"/>
        <end position="353"/>
    </location>
</feature>
<dbReference type="EMBL" id="DS989739">
    <property type="protein sequence ID" value="EEA08377.1"/>
    <property type="molecule type" value="Genomic_DNA"/>
</dbReference>
<gene>
    <name evidence="3" type="ORF">CMU_021410</name>
</gene>
<reference evidence="3" key="1">
    <citation type="submission" date="2008-06" db="EMBL/GenBank/DDBJ databases">
        <authorList>
            <person name="Lorenzi H."/>
            <person name="Inman J."/>
            <person name="Miller J."/>
            <person name="Schobel S."/>
            <person name="Amedeo P."/>
            <person name="Caler E.V."/>
            <person name="da Silva J."/>
        </authorList>
    </citation>
    <scope>NUCLEOTIDE SEQUENCE [LARGE SCALE GENOMIC DNA]</scope>
    <source>
        <strain evidence="3">RN66</strain>
    </source>
</reference>
<dbReference type="OrthoDB" id="338152at2759"/>
<accession>B6AJI6</accession>
<dbReference type="Proteomes" id="UP000001460">
    <property type="component" value="Unassembled WGS sequence"/>
</dbReference>
<keyword evidence="2" id="KW-0472">Membrane</keyword>
<sequence length="467" mass="56288">MDNLEFADAIIIQKSRETQLQQFTRDLNEYFTLMDIKDNEYYSLSDIINKIRKSGIPFSTEMMKKIFLSVNMTHPDSCNGKQLKESYIKRRWELQTMLDTCNKEFEALEQLRHQAEHNLRRYETEENKYYSQESKLTIQIVSFEPIYMINMETQYKINLECQEQVIDTQWKSIEDENTIFWNELFSFEISQTSDLESCDLIIRLFNFYNDCIAKTNIIIEDLADQRRHEIKKDMYSISGDEIVGSLLVSCQWLYSRYILYKSYVREFKQKRDQKLNDMLIYQQELKLLDEPFLSKDSSENLSFYIDAIPEYIADQIDVILTQLKINHPTILYKYIIFISFCLQWIASATRSCFLDSLITSYIFWCDLGTDNYNSTRWNKTNFQYILFSILASLILDVVWMIMYFPAWNISSEESDLRNFSKIFTFFNFMWKIVIFLVIWKSRHDFIKYLEYKESLLRKKRRNILLSN</sequence>
<evidence type="ECO:0000256" key="2">
    <source>
        <dbReference type="SAM" id="Phobius"/>
    </source>
</evidence>
<feature type="transmembrane region" description="Helical" evidence="2">
    <location>
        <begin position="384"/>
        <end position="402"/>
    </location>
</feature>
<protein>
    <submittedName>
        <fullName evidence="3">Uncharacterized protein</fullName>
    </submittedName>
</protein>
<keyword evidence="2" id="KW-0812">Transmembrane</keyword>
<evidence type="ECO:0000256" key="1">
    <source>
        <dbReference type="SAM" id="Coils"/>
    </source>
</evidence>
<dbReference type="OMA" id="NDSHEIF"/>
<keyword evidence="2" id="KW-1133">Transmembrane helix</keyword>
<keyword evidence="4" id="KW-1185">Reference proteome</keyword>
<dbReference type="VEuPathDB" id="CryptoDB:CMU_021410"/>